<comment type="subcellular location">
    <subcellularLocation>
        <location evidence="1">Nucleus</location>
    </subcellularLocation>
</comment>
<dbReference type="GO" id="GO:0000981">
    <property type="term" value="F:DNA-binding transcription factor activity, RNA polymerase II-specific"/>
    <property type="evidence" value="ECO:0007669"/>
    <property type="project" value="TreeGrafter"/>
</dbReference>
<organism evidence="6 7">
    <name type="scientific">Cucurbitaria berberidis CBS 394.84</name>
    <dbReference type="NCBI Taxonomy" id="1168544"/>
    <lineage>
        <taxon>Eukaryota</taxon>
        <taxon>Fungi</taxon>
        <taxon>Dikarya</taxon>
        <taxon>Ascomycota</taxon>
        <taxon>Pezizomycotina</taxon>
        <taxon>Dothideomycetes</taxon>
        <taxon>Pleosporomycetidae</taxon>
        <taxon>Pleosporales</taxon>
        <taxon>Pleosporineae</taxon>
        <taxon>Cucurbitariaceae</taxon>
        <taxon>Cucurbitaria</taxon>
    </lineage>
</organism>
<evidence type="ECO:0000313" key="7">
    <source>
        <dbReference type="Proteomes" id="UP000800039"/>
    </source>
</evidence>
<dbReference type="OrthoDB" id="1600564at2759"/>
<gene>
    <name evidence="6" type="ORF">K460DRAFT_131539</name>
</gene>
<dbReference type="GeneID" id="63843927"/>
<reference evidence="6" key="1">
    <citation type="submission" date="2020-01" db="EMBL/GenBank/DDBJ databases">
        <authorList>
            <consortium name="DOE Joint Genome Institute"/>
            <person name="Haridas S."/>
            <person name="Albert R."/>
            <person name="Binder M."/>
            <person name="Bloem J."/>
            <person name="Labutti K."/>
            <person name="Salamov A."/>
            <person name="Andreopoulos B."/>
            <person name="Baker S.E."/>
            <person name="Barry K."/>
            <person name="Bills G."/>
            <person name="Bluhm B.H."/>
            <person name="Cannon C."/>
            <person name="Castanera R."/>
            <person name="Culley D.E."/>
            <person name="Daum C."/>
            <person name="Ezra D."/>
            <person name="Gonzalez J.B."/>
            <person name="Henrissat B."/>
            <person name="Kuo A."/>
            <person name="Liang C."/>
            <person name="Lipzen A."/>
            <person name="Lutzoni F."/>
            <person name="Magnuson J."/>
            <person name="Mondo S."/>
            <person name="Nolan M."/>
            <person name="Ohm R."/>
            <person name="Pangilinan J."/>
            <person name="Park H.-J."/>
            <person name="Ramirez L."/>
            <person name="Alfaro M."/>
            <person name="Sun H."/>
            <person name="Tritt A."/>
            <person name="Yoshinaga Y."/>
            <person name="Zwiers L.-H."/>
            <person name="Turgeon B.G."/>
            <person name="Goodwin S.B."/>
            <person name="Spatafora J.W."/>
            <person name="Crous P.W."/>
            <person name="Grigoriev I.V."/>
        </authorList>
    </citation>
    <scope>NUCLEOTIDE SEQUENCE</scope>
    <source>
        <strain evidence="6">CBS 394.84</strain>
    </source>
</reference>
<evidence type="ECO:0000256" key="2">
    <source>
        <dbReference type="ARBA" id="ARBA00023015"/>
    </source>
</evidence>
<dbReference type="RefSeq" id="XP_040789382.1">
    <property type="nucleotide sequence ID" value="XM_040926675.1"/>
</dbReference>
<keyword evidence="7" id="KW-1185">Reference proteome</keyword>
<keyword evidence="4" id="KW-0804">Transcription</keyword>
<keyword evidence="5" id="KW-0539">Nucleus</keyword>
<keyword evidence="2" id="KW-0805">Transcription regulation</keyword>
<keyword evidence="3" id="KW-0238">DNA-binding</keyword>
<evidence type="ECO:0000256" key="1">
    <source>
        <dbReference type="ARBA" id="ARBA00004123"/>
    </source>
</evidence>
<evidence type="ECO:0000256" key="3">
    <source>
        <dbReference type="ARBA" id="ARBA00023125"/>
    </source>
</evidence>
<name>A0A9P4GKE3_9PLEO</name>
<dbReference type="GO" id="GO:0000976">
    <property type="term" value="F:transcription cis-regulatory region binding"/>
    <property type="evidence" value="ECO:0007669"/>
    <property type="project" value="TreeGrafter"/>
</dbReference>
<dbReference type="EMBL" id="ML976616">
    <property type="protein sequence ID" value="KAF1846819.1"/>
    <property type="molecule type" value="Genomic_DNA"/>
</dbReference>
<dbReference type="InterPro" id="IPR051089">
    <property type="entry name" value="prtT"/>
</dbReference>
<dbReference type="Proteomes" id="UP000800039">
    <property type="component" value="Unassembled WGS sequence"/>
</dbReference>
<protein>
    <submittedName>
        <fullName evidence="6">Uncharacterized protein</fullName>
    </submittedName>
</protein>
<dbReference type="GO" id="GO:0005634">
    <property type="term" value="C:nucleus"/>
    <property type="evidence" value="ECO:0007669"/>
    <property type="project" value="UniProtKB-SubCell"/>
</dbReference>
<proteinExistence type="predicted"/>
<sequence>MYVTHGKQFLGSMSGLARSLVTDLRLVQKPSKCPSIGPQGPQLDNIGIQTQEASRALLAVFGLSAIISTTLKYDCLPWSSQIEEACDKLTRNAEDEGDRILVATARIARICVNAAEVARRALEDPNYTNHVIPTIGPLKTCLDSARSTLTAEQLGHNTIIAFLYSAEITIYELTLLQHPPTYQNPSDYRRIEYLTSCLQSCKSVIENYLLSDIAHITGSAMLIVSYSVKVLYKLSTLNHDPGWDSRAVRETVDIVSFLEQLAAVAERENARFKEQTGEDCVLAAAAEAIRRTAPIWRVEDQDMALDGTAAAAEWNGADSSMDFFDSF</sequence>
<evidence type="ECO:0000313" key="6">
    <source>
        <dbReference type="EMBL" id="KAF1846819.1"/>
    </source>
</evidence>
<comment type="caution">
    <text evidence="6">The sequence shown here is derived from an EMBL/GenBank/DDBJ whole genome shotgun (WGS) entry which is preliminary data.</text>
</comment>
<dbReference type="PANTHER" id="PTHR31845">
    <property type="entry name" value="FINGER DOMAIN PROTEIN, PUTATIVE-RELATED"/>
    <property type="match status" value="1"/>
</dbReference>
<evidence type="ECO:0000256" key="4">
    <source>
        <dbReference type="ARBA" id="ARBA00023163"/>
    </source>
</evidence>
<evidence type="ECO:0000256" key="5">
    <source>
        <dbReference type="ARBA" id="ARBA00023242"/>
    </source>
</evidence>
<dbReference type="AlphaFoldDB" id="A0A9P4GKE3"/>
<dbReference type="PANTHER" id="PTHR31845:SF32">
    <property type="entry name" value="MISCELLANEOUS ZN(II)2CYS6 TRANSCRIPTION FACTOR (EUROFUNG)-RELATED"/>
    <property type="match status" value="1"/>
</dbReference>
<accession>A0A9P4GKE3</accession>